<gene>
    <name evidence="4" type="ORF">SDRG_00871</name>
</gene>
<accession>T0R501</accession>
<dbReference type="InParanoid" id="T0R501"/>
<dbReference type="VEuPathDB" id="FungiDB:SDRG_00871"/>
<dbReference type="eggNOG" id="KOG1550">
    <property type="taxonomic scope" value="Eukaryota"/>
</dbReference>
<evidence type="ECO:0000313" key="5">
    <source>
        <dbReference type="Proteomes" id="UP000030762"/>
    </source>
</evidence>
<evidence type="ECO:0000256" key="3">
    <source>
        <dbReference type="SAM" id="SignalP"/>
    </source>
</evidence>
<dbReference type="STRING" id="1156394.T0R501"/>
<dbReference type="InterPro" id="IPR011990">
    <property type="entry name" value="TPR-like_helical_dom_sf"/>
</dbReference>
<reference evidence="4 5" key="1">
    <citation type="submission" date="2012-04" db="EMBL/GenBank/DDBJ databases">
        <title>The Genome Sequence of Saprolegnia declina VS20.</title>
        <authorList>
            <consortium name="The Broad Institute Genome Sequencing Platform"/>
            <person name="Russ C."/>
            <person name="Nusbaum C."/>
            <person name="Tyler B."/>
            <person name="van West P."/>
            <person name="Dieguez-Uribeondo J."/>
            <person name="de Bruijn I."/>
            <person name="Tripathy S."/>
            <person name="Jiang R."/>
            <person name="Young S.K."/>
            <person name="Zeng Q."/>
            <person name="Gargeya S."/>
            <person name="Fitzgerald M."/>
            <person name="Haas B."/>
            <person name="Abouelleil A."/>
            <person name="Alvarado L."/>
            <person name="Arachchi H.M."/>
            <person name="Berlin A."/>
            <person name="Chapman S.B."/>
            <person name="Goldberg J."/>
            <person name="Griggs A."/>
            <person name="Gujja S."/>
            <person name="Hansen M."/>
            <person name="Howarth C."/>
            <person name="Imamovic A."/>
            <person name="Larimer J."/>
            <person name="McCowen C."/>
            <person name="Montmayeur A."/>
            <person name="Murphy C."/>
            <person name="Neiman D."/>
            <person name="Pearson M."/>
            <person name="Priest M."/>
            <person name="Roberts A."/>
            <person name="Saif S."/>
            <person name="Shea T."/>
            <person name="Sisk P."/>
            <person name="Sykes S."/>
            <person name="Wortman J."/>
            <person name="Nusbaum C."/>
            <person name="Birren B."/>
        </authorList>
    </citation>
    <scope>NUCLEOTIDE SEQUENCE [LARGE SCALE GENOMIC DNA]</scope>
    <source>
        <strain evidence="4 5">VS20</strain>
    </source>
</reference>
<organism evidence="4 5">
    <name type="scientific">Saprolegnia diclina (strain VS20)</name>
    <dbReference type="NCBI Taxonomy" id="1156394"/>
    <lineage>
        <taxon>Eukaryota</taxon>
        <taxon>Sar</taxon>
        <taxon>Stramenopiles</taxon>
        <taxon>Oomycota</taxon>
        <taxon>Saprolegniomycetes</taxon>
        <taxon>Saprolegniales</taxon>
        <taxon>Saprolegniaceae</taxon>
        <taxon>Saprolegnia</taxon>
    </lineage>
</organism>
<dbReference type="Gene3D" id="1.25.40.10">
    <property type="entry name" value="Tetratricopeptide repeat domain"/>
    <property type="match status" value="2"/>
</dbReference>
<dbReference type="EMBL" id="JH767133">
    <property type="protein sequence ID" value="EQC42026.1"/>
    <property type="molecule type" value="Genomic_DNA"/>
</dbReference>
<evidence type="ECO:0000256" key="2">
    <source>
        <dbReference type="SAM" id="Phobius"/>
    </source>
</evidence>
<dbReference type="InterPro" id="IPR050767">
    <property type="entry name" value="Sel1_AlgK"/>
</dbReference>
<dbReference type="Pfam" id="PF08238">
    <property type="entry name" value="Sel1"/>
    <property type="match status" value="10"/>
</dbReference>
<dbReference type="SUPFAM" id="SSF81901">
    <property type="entry name" value="HCP-like"/>
    <property type="match status" value="4"/>
</dbReference>
<proteinExistence type="inferred from homology"/>
<dbReference type="Proteomes" id="UP000030762">
    <property type="component" value="Unassembled WGS sequence"/>
</dbReference>
<keyword evidence="2" id="KW-1133">Transmembrane helix</keyword>
<sequence>MKLYLLLAAAAGAVSATPAHTFDPATKTEWRPSVGQTPGLKVPIADQQRLLQSAINQFYGNGSAPSNGSLSDVEVASKTGLARATFLMGIAHSTGLWGVDRHDAKAAVELYFAATGGDIAASMAMGYKHMVGAGVPKNCETALRYYEVAANRAVELRESEDSLSPVLHDQRHKRLKTVAESNQKRSAPGDEDVVEYYRFSSEKGDAEATLNLALLYYYGARGVAQDVRKAAVYFHRAHEFGATSSAANLGHMYANGIGVAVDMKRAFDYFQESSHEGNAAAQNGLATMYLRGQGVVQNKSKAIMLFRTAAKQGNADAFYNLGVLSLQGELQADGSPEYETAFGYFHVAAQHGHTLSMHKVAHMTTHGIGTTRSCKSAVDYMKLVAERGAWDHELRSAYRAYVAGDYTQAFRKYVVMAEQGYEVAQHNAAYLLEHQLGMSPAVALGDQTIRMYKAAAGQGNVDANLKLGDFYYYGYGTTAPNYVRAMAHYAMAANRNAQASFNLGYMYEHGIGSSQDFLLAKRYYDLAKEIHSDAYVPVTLALYKMSWHETLLPYQDMEHDELVETLATQLTEMLTVDWGAMGATMLGSIVSVLRFLSGLDMVLLLLHADVVPATDTIVMLALLAALGIVWTIRHRRRQARFAANA</sequence>
<dbReference type="OrthoDB" id="206966at2759"/>
<evidence type="ECO:0000313" key="4">
    <source>
        <dbReference type="EMBL" id="EQC42026.1"/>
    </source>
</evidence>
<name>T0R501_SAPDV</name>
<evidence type="ECO:0000256" key="1">
    <source>
        <dbReference type="ARBA" id="ARBA00038101"/>
    </source>
</evidence>
<feature type="signal peptide" evidence="3">
    <location>
        <begin position="1"/>
        <end position="16"/>
    </location>
</feature>
<dbReference type="GO" id="GO:0005789">
    <property type="term" value="C:endoplasmic reticulum membrane"/>
    <property type="evidence" value="ECO:0007669"/>
    <property type="project" value="TreeGrafter"/>
</dbReference>
<dbReference type="PANTHER" id="PTHR11102:SF147">
    <property type="entry name" value="SEL1L ADAPTOR SUBUNIT OF ERAD E3 UBIQUITIN LIGASE"/>
    <property type="match status" value="1"/>
</dbReference>
<comment type="similarity">
    <text evidence="1">Belongs to the sel-1 family.</text>
</comment>
<dbReference type="SMART" id="SM00671">
    <property type="entry name" value="SEL1"/>
    <property type="match status" value="10"/>
</dbReference>
<dbReference type="OMA" id="LLGHWMD"/>
<feature type="chain" id="PRO_5004570416" description="SEL1 protein" evidence="3">
    <location>
        <begin position="17"/>
        <end position="645"/>
    </location>
</feature>
<evidence type="ECO:0008006" key="6">
    <source>
        <dbReference type="Google" id="ProtNLM"/>
    </source>
</evidence>
<dbReference type="AlphaFoldDB" id="T0R501"/>
<keyword evidence="2" id="KW-0472">Membrane</keyword>
<keyword evidence="3" id="KW-0732">Signal</keyword>
<keyword evidence="2" id="KW-0812">Transmembrane</keyword>
<dbReference type="GeneID" id="19941598"/>
<dbReference type="GO" id="GO:0036503">
    <property type="term" value="P:ERAD pathway"/>
    <property type="evidence" value="ECO:0007669"/>
    <property type="project" value="TreeGrafter"/>
</dbReference>
<feature type="transmembrane region" description="Helical" evidence="2">
    <location>
        <begin position="610"/>
        <end position="632"/>
    </location>
</feature>
<protein>
    <recommendedName>
        <fullName evidence="6">SEL1 protein</fullName>
    </recommendedName>
</protein>
<dbReference type="RefSeq" id="XP_008604595.1">
    <property type="nucleotide sequence ID" value="XM_008606373.1"/>
</dbReference>
<dbReference type="InterPro" id="IPR006597">
    <property type="entry name" value="Sel1-like"/>
</dbReference>
<keyword evidence="5" id="KW-1185">Reference proteome</keyword>
<dbReference type="PANTHER" id="PTHR11102">
    <property type="entry name" value="SEL-1-LIKE PROTEIN"/>
    <property type="match status" value="1"/>
</dbReference>